<gene>
    <name evidence="1" type="ORF">QQX98_004664</name>
</gene>
<organism evidence="1 2">
    <name type="scientific">Neonectria punicea</name>
    <dbReference type="NCBI Taxonomy" id="979145"/>
    <lineage>
        <taxon>Eukaryota</taxon>
        <taxon>Fungi</taxon>
        <taxon>Dikarya</taxon>
        <taxon>Ascomycota</taxon>
        <taxon>Pezizomycotina</taxon>
        <taxon>Sordariomycetes</taxon>
        <taxon>Hypocreomycetidae</taxon>
        <taxon>Hypocreales</taxon>
        <taxon>Nectriaceae</taxon>
        <taxon>Neonectria</taxon>
    </lineage>
</organism>
<evidence type="ECO:0000313" key="2">
    <source>
        <dbReference type="Proteomes" id="UP001498476"/>
    </source>
</evidence>
<reference evidence="1 2" key="1">
    <citation type="journal article" date="2025" name="Microbiol. Resour. Announc.">
        <title>Draft genome sequences for Neonectria magnoliae and Neonectria punicea, canker pathogens of Liriodendron tulipifera and Acer saccharum in West Virginia.</title>
        <authorList>
            <person name="Petronek H.M."/>
            <person name="Kasson M.T."/>
            <person name="Metheny A.M."/>
            <person name="Stauder C.M."/>
            <person name="Lovett B."/>
            <person name="Lynch S.C."/>
            <person name="Garnas J.R."/>
            <person name="Kasson L.R."/>
            <person name="Stajich J.E."/>
        </authorList>
    </citation>
    <scope>NUCLEOTIDE SEQUENCE [LARGE SCALE GENOMIC DNA]</scope>
    <source>
        <strain evidence="1 2">NRRL 64653</strain>
    </source>
</reference>
<proteinExistence type="predicted"/>
<feature type="non-terminal residue" evidence="1">
    <location>
        <position position="974"/>
    </location>
</feature>
<evidence type="ECO:0000313" key="1">
    <source>
        <dbReference type="EMBL" id="KAK7417230.1"/>
    </source>
</evidence>
<comment type="caution">
    <text evidence="1">The sequence shown here is derived from an EMBL/GenBank/DDBJ whole genome shotgun (WGS) entry which is preliminary data.</text>
</comment>
<accession>A0ABR1H859</accession>
<dbReference type="Proteomes" id="UP001498476">
    <property type="component" value="Unassembled WGS sequence"/>
</dbReference>
<protein>
    <submittedName>
        <fullName evidence="1">Uncharacterized protein</fullName>
    </submittedName>
</protein>
<keyword evidence="2" id="KW-1185">Reference proteome</keyword>
<name>A0ABR1H859_9HYPO</name>
<sequence length="974" mass="100779">MYIAIIMVIPTSSTSYKRSHMKHLPLDAALVEDVDGLVPAAGRSNLRDGSAHLVADLEVDARLFGDQAQNGLVAVLDGLHEGVPAAVELVGVAAVLQQELEDLGVFAMSSQGLDDGQMLAGGVDVDTALLDQELDDVAVVLPDGRGQGREDAAVLVLDGHAGRDQELHRLQLASDDSHLHDTLEGARLGQDGQDALQDRRVADSHAHGPVLAADVGVGASGEEDVDHVDAALADGRGQRRVALGGLVVGVHAVVQEPVQGLHVVDAHGRLDDALGRVEVGTGGNQLREILQTVVRDALESGILTGRDVGVSAAGQEQLEDVVAVVSDRGAQRRVDAVLLGVGVDAGLEQGADRLEVVDAGGQLHDAGTLLVVGAVGEQHLQTRRLVGGGPQHVLGAGQVGVGAVVEQAVDDVDARVLDGLEQRRLALLALEVGVGAVVEEQVDELLGRLLVGGADDERVAAGGQLVRVAAVDEQQVHQVGLVADGGFGERRLVVLADLEVGVGAVLEQRHGGGERAALDGGQERAEAVPVRGVRVRAEEQQQPHALGVAVLDGLLEHQVVGAGVGRHAAVQQLLDQLVVLAAHGRQQRALEVGRLRAGLAAGVPPGHAGRVGLEPDHLVAGEVQPGDLLEAELGRFRHARVRARLVALVKGAHAVEGARGARVVALVGADGAGRVTRVAAVLAVHGVARPGLLVVMLRRGALDPGQRREWRLLRVVDAVAVHAAMLRVRDAVTLDAAVLRRRRRTILRVVPVRHLGPRDARAAVDAVQRGGQPRVPDAHLLLDLLVAQAPLEHQRAHAQALARATQGIDHLLDVVVAKDLAPAAAHAAHGALALVLQEPAQHLVQQLEVGLGHAELLAQLRDDVGGEGLGGADTLTQPGLDGEEDLAGVEEVVGERVQPVRLLGDGAEVLEHADGHAVADARGLVAELQTLRLGLVGRGHDGALLGGEGPGQRSGRALVLEAAGGGSRDGIAAG</sequence>
<dbReference type="EMBL" id="JAZAVJ010000059">
    <property type="protein sequence ID" value="KAK7417230.1"/>
    <property type="molecule type" value="Genomic_DNA"/>
</dbReference>